<keyword evidence="3" id="KW-1185">Reference proteome</keyword>
<feature type="region of interest" description="Disordered" evidence="1">
    <location>
        <begin position="1"/>
        <end position="73"/>
    </location>
</feature>
<name>A0A8H6N438_9PEZI</name>
<evidence type="ECO:0000313" key="2">
    <source>
        <dbReference type="EMBL" id="KAF6818761.1"/>
    </source>
</evidence>
<evidence type="ECO:0000313" key="3">
    <source>
        <dbReference type="Proteomes" id="UP000652219"/>
    </source>
</evidence>
<reference evidence="2 3" key="1">
    <citation type="journal article" date="2020" name="Phytopathology">
        <title>Genome Sequence Resources of Colletotrichum truncatum, C. plurivorum, C. musicola, and C. sojae: Four Species Pathogenic to Soybean (Glycine max).</title>
        <authorList>
            <person name="Rogerio F."/>
            <person name="Boufleur T.R."/>
            <person name="Ciampi-Guillardi M."/>
            <person name="Sukno S.A."/>
            <person name="Thon M.R."/>
            <person name="Massola Junior N.S."/>
            <person name="Baroncelli R."/>
        </authorList>
    </citation>
    <scope>NUCLEOTIDE SEQUENCE [LARGE SCALE GENOMIC DNA]</scope>
    <source>
        <strain evidence="2 3">LFN0009</strain>
    </source>
</reference>
<dbReference type="EMBL" id="WIGN01000013">
    <property type="protein sequence ID" value="KAF6818761.1"/>
    <property type="molecule type" value="Genomic_DNA"/>
</dbReference>
<proteinExistence type="predicted"/>
<dbReference type="AlphaFoldDB" id="A0A8H6N438"/>
<feature type="compositionally biased region" description="Basic and acidic residues" evidence="1">
    <location>
        <begin position="1"/>
        <end position="43"/>
    </location>
</feature>
<comment type="caution">
    <text evidence="2">The sequence shown here is derived from an EMBL/GenBank/DDBJ whole genome shotgun (WGS) entry which is preliminary data.</text>
</comment>
<organism evidence="2 3">
    <name type="scientific">Colletotrichum sojae</name>
    <dbReference type="NCBI Taxonomy" id="2175907"/>
    <lineage>
        <taxon>Eukaryota</taxon>
        <taxon>Fungi</taxon>
        <taxon>Dikarya</taxon>
        <taxon>Ascomycota</taxon>
        <taxon>Pezizomycotina</taxon>
        <taxon>Sordariomycetes</taxon>
        <taxon>Hypocreomycetidae</taxon>
        <taxon>Glomerellales</taxon>
        <taxon>Glomerellaceae</taxon>
        <taxon>Colletotrichum</taxon>
        <taxon>Colletotrichum orchidearum species complex</taxon>
    </lineage>
</organism>
<evidence type="ECO:0000256" key="1">
    <source>
        <dbReference type="SAM" id="MobiDB-lite"/>
    </source>
</evidence>
<gene>
    <name evidence="2" type="ORF">CSOJ01_01714</name>
</gene>
<sequence length="94" mass="11168">MEAKMKGPQDDARKTHDADKHRALDEQKNKLQNEIDGAREARRSLRINLKKLAEEKPEQERKAEQEKEEQEKKRLEDLLAKFSMLRDELEAQQK</sequence>
<dbReference type="Proteomes" id="UP000652219">
    <property type="component" value="Unassembled WGS sequence"/>
</dbReference>
<accession>A0A8H6N438</accession>
<protein>
    <submittedName>
        <fullName evidence="2">Uncharacterized protein</fullName>
    </submittedName>
</protein>
<feature type="compositionally biased region" description="Basic and acidic residues" evidence="1">
    <location>
        <begin position="51"/>
        <end position="73"/>
    </location>
</feature>